<reference evidence="2" key="1">
    <citation type="journal article" date="2020" name="Stud. Mycol.">
        <title>101 Dothideomycetes genomes: a test case for predicting lifestyles and emergence of pathogens.</title>
        <authorList>
            <person name="Haridas S."/>
            <person name="Albert R."/>
            <person name="Binder M."/>
            <person name="Bloem J."/>
            <person name="Labutti K."/>
            <person name="Salamov A."/>
            <person name="Andreopoulos B."/>
            <person name="Baker S."/>
            <person name="Barry K."/>
            <person name="Bills G."/>
            <person name="Bluhm B."/>
            <person name="Cannon C."/>
            <person name="Castanera R."/>
            <person name="Culley D."/>
            <person name="Daum C."/>
            <person name="Ezra D."/>
            <person name="Gonzalez J."/>
            <person name="Henrissat B."/>
            <person name="Kuo A."/>
            <person name="Liang C."/>
            <person name="Lipzen A."/>
            <person name="Lutzoni F."/>
            <person name="Magnuson J."/>
            <person name="Mondo S."/>
            <person name="Nolan M."/>
            <person name="Ohm R."/>
            <person name="Pangilinan J."/>
            <person name="Park H.-J."/>
            <person name="Ramirez L."/>
            <person name="Alfaro M."/>
            <person name="Sun H."/>
            <person name="Tritt A."/>
            <person name="Yoshinaga Y."/>
            <person name="Zwiers L.-H."/>
            <person name="Turgeon B."/>
            <person name="Goodwin S."/>
            <person name="Spatafora J."/>
            <person name="Crous P."/>
            <person name="Grigoriev I."/>
        </authorList>
    </citation>
    <scope>NUCLEOTIDE SEQUENCE</scope>
    <source>
        <strain evidence="2">CBS 121739</strain>
    </source>
</reference>
<feature type="region of interest" description="Disordered" evidence="1">
    <location>
        <begin position="93"/>
        <end position="120"/>
    </location>
</feature>
<feature type="compositionally biased region" description="Low complexity" evidence="1">
    <location>
        <begin position="372"/>
        <end position="391"/>
    </location>
</feature>
<proteinExistence type="predicted"/>
<dbReference type="Proteomes" id="UP000799437">
    <property type="component" value="Unassembled WGS sequence"/>
</dbReference>
<organism evidence="2 3">
    <name type="scientific">Pseudovirgaria hyperparasitica</name>
    <dbReference type="NCBI Taxonomy" id="470096"/>
    <lineage>
        <taxon>Eukaryota</taxon>
        <taxon>Fungi</taxon>
        <taxon>Dikarya</taxon>
        <taxon>Ascomycota</taxon>
        <taxon>Pezizomycotina</taxon>
        <taxon>Dothideomycetes</taxon>
        <taxon>Dothideomycetes incertae sedis</taxon>
        <taxon>Acrospermales</taxon>
        <taxon>Acrospermaceae</taxon>
        <taxon>Pseudovirgaria</taxon>
    </lineage>
</organism>
<accession>A0A6A6WHW6</accession>
<keyword evidence="3" id="KW-1185">Reference proteome</keyword>
<feature type="compositionally biased region" description="Basic and acidic residues" evidence="1">
    <location>
        <begin position="149"/>
        <end position="170"/>
    </location>
</feature>
<protein>
    <submittedName>
        <fullName evidence="2">Uncharacterized protein</fullName>
    </submittedName>
</protein>
<name>A0A6A6WHW6_9PEZI</name>
<evidence type="ECO:0000313" key="3">
    <source>
        <dbReference type="Proteomes" id="UP000799437"/>
    </source>
</evidence>
<dbReference type="OrthoDB" id="4207724at2759"/>
<gene>
    <name evidence="2" type="ORF">EJ05DRAFT_496576</name>
</gene>
<feature type="compositionally biased region" description="Basic and acidic residues" evidence="1">
    <location>
        <begin position="443"/>
        <end position="452"/>
    </location>
</feature>
<feature type="compositionally biased region" description="Polar residues" evidence="1">
    <location>
        <begin position="336"/>
        <end position="361"/>
    </location>
</feature>
<dbReference type="AlphaFoldDB" id="A0A6A6WHW6"/>
<dbReference type="EMBL" id="ML996566">
    <property type="protein sequence ID" value="KAF2761674.1"/>
    <property type="molecule type" value="Genomic_DNA"/>
</dbReference>
<feature type="compositionally biased region" description="Basic and acidic residues" evidence="1">
    <location>
        <begin position="110"/>
        <end position="120"/>
    </location>
</feature>
<feature type="compositionally biased region" description="Polar residues" evidence="1">
    <location>
        <begin position="217"/>
        <end position="240"/>
    </location>
</feature>
<evidence type="ECO:0000256" key="1">
    <source>
        <dbReference type="SAM" id="MobiDB-lite"/>
    </source>
</evidence>
<evidence type="ECO:0000313" key="2">
    <source>
        <dbReference type="EMBL" id="KAF2761674.1"/>
    </source>
</evidence>
<feature type="compositionally biased region" description="Low complexity" evidence="1">
    <location>
        <begin position="273"/>
        <end position="288"/>
    </location>
</feature>
<dbReference type="GeneID" id="54487469"/>
<feature type="compositionally biased region" description="Basic and acidic residues" evidence="1">
    <location>
        <begin position="298"/>
        <end position="332"/>
    </location>
</feature>
<feature type="region of interest" description="Disordered" evidence="1">
    <location>
        <begin position="139"/>
        <end position="471"/>
    </location>
</feature>
<sequence>MGGMILSETRKVRLYALISRHLQTLFALLCTLNKRILNEILHKLHKPLSDPRFSQITRPINIMEPWQSWGLLLGFGTAYYIFTNKDKILKRTGTPATDSQDIVASKSSRQRGEGKSKRKEQVFTVTAALEPVKDVVSEASASITKSKFKPKEKEKKGRKTQESTKTDPKPFEVPTHTSTDDTKDETDDNDWAERLAGLKTGTSLKAPERKDGRSKTVKQNAANATPLTSKSNGDTGNTSIVDYMPSGKDVSDMLPASVPGPSSLRITEPINPAPSKKQQQPKQAPPAQESKKQRQNRRKAEEKRLQKEQDEKDRRILLEKQLRTARENRGEPAKNGVQTAKAQSSAWTRSTASNITASSSDAPMLDTFENDAASTASSSNAPNSNASTNTTGKNLGEFLSEDEQVRMAMEDSGWNTVPNRRPRKKTTGSDTTAEDNVSDTGNAEEKTDKKETVVPMQTFTRNAEPIGGPSIYDVVSNADESDWAVV</sequence>
<dbReference type="RefSeq" id="XP_033604125.1">
    <property type="nucleotide sequence ID" value="XM_033746415.1"/>
</dbReference>
<feature type="compositionally biased region" description="Polar residues" evidence="1">
    <location>
        <begin position="94"/>
        <end position="107"/>
    </location>
</feature>